<dbReference type="AlphaFoldDB" id="A0A5J9TDA2"/>
<keyword evidence="5" id="KW-0677">Repeat</keyword>
<name>A0A5J9TDA2_9POAL</name>
<reference evidence="8 9" key="1">
    <citation type="journal article" date="2019" name="Sci. Rep.">
        <title>A high-quality genome of Eragrostis curvula grass provides insights into Poaceae evolution and supports new strategies to enhance forage quality.</title>
        <authorList>
            <person name="Carballo J."/>
            <person name="Santos B.A.C.M."/>
            <person name="Zappacosta D."/>
            <person name="Garbus I."/>
            <person name="Selva J.P."/>
            <person name="Gallo C.A."/>
            <person name="Diaz A."/>
            <person name="Albertini E."/>
            <person name="Caccamo M."/>
            <person name="Echenique V."/>
        </authorList>
    </citation>
    <scope>NUCLEOTIDE SEQUENCE [LARGE SCALE GENOMIC DNA]</scope>
    <source>
        <strain evidence="9">cv. Victoria</strain>
        <tissue evidence="8">Leaf</tissue>
    </source>
</reference>
<feature type="non-terminal residue" evidence="8">
    <location>
        <position position="1"/>
    </location>
</feature>
<keyword evidence="7" id="KW-0472">Membrane</keyword>
<evidence type="ECO:0000256" key="5">
    <source>
        <dbReference type="ARBA" id="ARBA00022737"/>
    </source>
</evidence>
<dbReference type="PROSITE" id="PS51450">
    <property type="entry name" value="LRR"/>
    <property type="match status" value="1"/>
</dbReference>
<keyword evidence="9" id="KW-1185">Reference proteome</keyword>
<dbReference type="PRINTS" id="PR00019">
    <property type="entry name" value="LEURICHRPT"/>
</dbReference>
<dbReference type="GO" id="GO:0016020">
    <property type="term" value="C:membrane"/>
    <property type="evidence" value="ECO:0007669"/>
    <property type="project" value="UniProtKB-SubCell"/>
</dbReference>
<evidence type="ECO:0000256" key="4">
    <source>
        <dbReference type="ARBA" id="ARBA00022729"/>
    </source>
</evidence>
<dbReference type="SUPFAM" id="SSF52058">
    <property type="entry name" value="L domain-like"/>
    <property type="match status" value="1"/>
</dbReference>
<dbReference type="Gene3D" id="3.80.10.10">
    <property type="entry name" value="Ribonuclease Inhibitor"/>
    <property type="match status" value="1"/>
</dbReference>
<sequence>MAIKFEYGVKKNWMGDPCFPSIYAWDGVKCRNASDNTIRIISLDLSNSSLRGAISKNFTLLTALENLDLSYNNLSGSIPDSLTSLSSLRVL</sequence>
<evidence type="ECO:0000256" key="3">
    <source>
        <dbReference type="ARBA" id="ARBA00022692"/>
    </source>
</evidence>
<keyword evidence="4" id="KW-0732">Signal</keyword>
<comment type="subcellular location">
    <subcellularLocation>
        <location evidence="1">Membrane</location>
        <topology evidence="1">Single-pass membrane protein</topology>
    </subcellularLocation>
</comment>
<keyword evidence="6" id="KW-1133">Transmembrane helix</keyword>
<dbReference type="Proteomes" id="UP000324897">
    <property type="component" value="Chromosome 3"/>
</dbReference>
<dbReference type="PANTHER" id="PTHR45631">
    <property type="entry name" value="OS07G0107800 PROTEIN-RELATED"/>
    <property type="match status" value="1"/>
</dbReference>
<evidence type="ECO:0000313" key="8">
    <source>
        <dbReference type="EMBL" id="TVU09252.1"/>
    </source>
</evidence>
<dbReference type="EMBL" id="RWGY01000039">
    <property type="protein sequence ID" value="TVU09252.1"/>
    <property type="molecule type" value="Genomic_DNA"/>
</dbReference>
<dbReference type="PANTHER" id="PTHR45631:SF6">
    <property type="entry name" value="OS09G0352000 PROTEIN"/>
    <property type="match status" value="1"/>
</dbReference>
<proteinExistence type="predicted"/>
<evidence type="ECO:0000256" key="6">
    <source>
        <dbReference type="ARBA" id="ARBA00022989"/>
    </source>
</evidence>
<dbReference type="InterPro" id="IPR001611">
    <property type="entry name" value="Leu-rich_rpt"/>
</dbReference>
<dbReference type="FunFam" id="3.80.10.10:FF:000129">
    <property type="entry name" value="Leucine-rich repeat receptor-like kinase"/>
    <property type="match status" value="1"/>
</dbReference>
<evidence type="ECO:0000313" key="9">
    <source>
        <dbReference type="Proteomes" id="UP000324897"/>
    </source>
</evidence>
<comment type="caution">
    <text evidence="8">The sequence shown here is derived from an EMBL/GenBank/DDBJ whole genome shotgun (WGS) entry which is preliminary data.</text>
</comment>
<keyword evidence="2" id="KW-0433">Leucine-rich repeat</keyword>
<accession>A0A5J9TDA2</accession>
<dbReference type="Gramene" id="TVU09252">
    <property type="protein sequence ID" value="TVU09252"/>
    <property type="gene ID" value="EJB05_42707"/>
</dbReference>
<gene>
    <name evidence="8" type="ORF">EJB05_42707</name>
</gene>
<dbReference type="Pfam" id="PF13855">
    <property type="entry name" value="LRR_8"/>
    <property type="match status" value="1"/>
</dbReference>
<evidence type="ECO:0000256" key="1">
    <source>
        <dbReference type="ARBA" id="ARBA00004167"/>
    </source>
</evidence>
<evidence type="ECO:0000256" key="2">
    <source>
        <dbReference type="ARBA" id="ARBA00022614"/>
    </source>
</evidence>
<evidence type="ECO:0008006" key="10">
    <source>
        <dbReference type="Google" id="ProtNLM"/>
    </source>
</evidence>
<keyword evidence="3" id="KW-0812">Transmembrane</keyword>
<evidence type="ECO:0000256" key="7">
    <source>
        <dbReference type="ARBA" id="ARBA00023136"/>
    </source>
</evidence>
<dbReference type="InterPro" id="IPR032675">
    <property type="entry name" value="LRR_dom_sf"/>
</dbReference>
<protein>
    <recommendedName>
        <fullName evidence="10">Leucine-rich repeat-containing N-terminal plant-type domain-containing protein</fullName>
    </recommendedName>
</protein>
<dbReference type="OrthoDB" id="1909384at2759"/>
<organism evidence="8 9">
    <name type="scientific">Eragrostis curvula</name>
    <name type="common">weeping love grass</name>
    <dbReference type="NCBI Taxonomy" id="38414"/>
    <lineage>
        <taxon>Eukaryota</taxon>
        <taxon>Viridiplantae</taxon>
        <taxon>Streptophyta</taxon>
        <taxon>Embryophyta</taxon>
        <taxon>Tracheophyta</taxon>
        <taxon>Spermatophyta</taxon>
        <taxon>Magnoliopsida</taxon>
        <taxon>Liliopsida</taxon>
        <taxon>Poales</taxon>
        <taxon>Poaceae</taxon>
        <taxon>PACMAD clade</taxon>
        <taxon>Chloridoideae</taxon>
        <taxon>Eragrostideae</taxon>
        <taxon>Eragrostidinae</taxon>
        <taxon>Eragrostis</taxon>
    </lineage>
</organism>